<feature type="region of interest" description="Disordered" evidence="1">
    <location>
        <begin position="1"/>
        <end position="34"/>
    </location>
</feature>
<sequence length="538" mass="55617">MSLPQLVSPINPPLSSGSSFRRASDMQLDQSTNDGQPGLVAVTAATSLAPSAVTTTASFHLISGALLCTARLARVFWRQALFVRESNSELLFDARSGLESGFWARKAARRLGGWMVDVATAGLTSIWTGLGEISRGQLLGSDRSAGLRKAAGSAYPSELVSSSLNNCMSNFKLDTRIGACDLIWLGQRLAYLQNLFERQLTLRDGLLRSLPGMAAASNLPSNSLSSSSHQFGLLSGRRPSPVGETNTARLMGNLGPSWRQGLGARDPLTGRLHFSSTPAPGTPVTFYPPDTAVLLHRLAEDGVSLMKACCEVVGLWSILGDYDIPAIASRLSPVDCDLLCSVPVEAFVVTYQNSASCFGGSSSGEGAASPSVGAPVTPSGPASSGSGLGNVGAVGSAVSGCTGTVGGGNIEVGLLGLTGESSGPVVGASGACTGSSSAGSRAASGRFSSGWTDLLTCLIAALLEHALVDLDTTSMAPSLPGDESEMAGKNGVVLAIDELVDRLRRTCPALFAHEDALCTKADECLVQVRMIFIVEIIY</sequence>
<dbReference type="InterPro" id="IPR004870">
    <property type="entry name" value="Nucleoporin_Nup155"/>
</dbReference>
<organism evidence="2 3">
    <name type="scientific">Protopolystoma xenopodis</name>
    <dbReference type="NCBI Taxonomy" id="117903"/>
    <lineage>
        <taxon>Eukaryota</taxon>
        <taxon>Metazoa</taxon>
        <taxon>Spiralia</taxon>
        <taxon>Lophotrochozoa</taxon>
        <taxon>Platyhelminthes</taxon>
        <taxon>Monogenea</taxon>
        <taxon>Polyopisthocotylea</taxon>
        <taxon>Polystomatidea</taxon>
        <taxon>Polystomatidae</taxon>
        <taxon>Protopolystoma</taxon>
    </lineage>
</organism>
<dbReference type="Gene3D" id="1.20.58.1780">
    <property type="match status" value="1"/>
</dbReference>
<dbReference type="PANTHER" id="PTHR10350:SF6">
    <property type="entry name" value="NUCLEAR PORE COMPLEX PROTEIN NUP155"/>
    <property type="match status" value="1"/>
</dbReference>
<dbReference type="GO" id="GO:0000972">
    <property type="term" value="P:transcription-dependent tethering of RNA polymerase II gene DNA at nuclear periphery"/>
    <property type="evidence" value="ECO:0007669"/>
    <property type="project" value="TreeGrafter"/>
</dbReference>
<dbReference type="GO" id="GO:0006405">
    <property type="term" value="P:RNA export from nucleus"/>
    <property type="evidence" value="ECO:0007669"/>
    <property type="project" value="TreeGrafter"/>
</dbReference>
<reference evidence="2" key="1">
    <citation type="submission" date="2018-11" db="EMBL/GenBank/DDBJ databases">
        <authorList>
            <consortium name="Pathogen Informatics"/>
        </authorList>
    </citation>
    <scope>NUCLEOTIDE SEQUENCE</scope>
</reference>
<evidence type="ECO:0000256" key="1">
    <source>
        <dbReference type="SAM" id="MobiDB-lite"/>
    </source>
</evidence>
<dbReference type="GO" id="GO:0006606">
    <property type="term" value="P:protein import into nucleus"/>
    <property type="evidence" value="ECO:0007669"/>
    <property type="project" value="TreeGrafter"/>
</dbReference>
<keyword evidence="3" id="KW-1185">Reference proteome</keyword>
<name>A0A3S5B4X7_9PLAT</name>
<protein>
    <submittedName>
        <fullName evidence="2">Uncharacterized protein</fullName>
    </submittedName>
</protein>
<dbReference type="GO" id="GO:0044611">
    <property type="term" value="C:nuclear pore inner ring"/>
    <property type="evidence" value="ECO:0007669"/>
    <property type="project" value="TreeGrafter"/>
</dbReference>
<dbReference type="AlphaFoldDB" id="A0A3S5B4X7"/>
<dbReference type="GO" id="GO:0036228">
    <property type="term" value="P:protein localization to nuclear inner membrane"/>
    <property type="evidence" value="ECO:0007669"/>
    <property type="project" value="TreeGrafter"/>
</dbReference>
<evidence type="ECO:0000313" key="3">
    <source>
        <dbReference type="Proteomes" id="UP000784294"/>
    </source>
</evidence>
<comment type="caution">
    <text evidence="2">The sequence shown here is derived from an EMBL/GenBank/DDBJ whole genome shotgun (WGS) entry which is preliminary data.</text>
</comment>
<feature type="compositionally biased region" description="Polar residues" evidence="1">
    <location>
        <begin position="13"/>
        <end position="34"/>
    </location>
</feature>
<gene>
    <name evidence="2" type="ORF">PXEA_LOCUS29966</name>
</gene>
<proteinExistence type="predicted"/>
<accession>A0A3S5B4X7</accession>
<dbReference type="Proteomes" id="UP000784294">
    <property type="component" value="Unassembled WGS sequence"/>
</dbReference>
<dbReference type="PANTHER" id="PTHR10350">
    <property type="entry name" value="NUCLEAR PORE COMPLEX PROTEIN NUP155"/>
    <property type="match status" value="1"/>
</dbReference>
<dbReference type="GO" id="GO:0017056">
    <property type="term" value="F:structural constituent of nuclear pore"/>
    <property type="evidence" value="ECO:0007669"/>
    <property type="project" value="InterPro"/>
</dbReference>
<dbReference type="EMBL" id="CAAALY010252464">
    <property type="protein sequence ID" value="VEL36526.1"/>
    <property type="molecule type" value="Genomic_DNA"/>
</dbReference>
<evidence type="ECO:0000313" key="2">
    <source>
        <dbReference type="EMBL" id="VEL36526.1"/>
    </source>
</evidence>